<evidence type="ECO:0000256" key="1">
    <source>
        <dbReference type="SAM" id="MobiDB-lite"/>
    </source>
</evidence>
<feature type="compositionally biased region" description="Basic and acidic residues" evidence="1">
    <location>
        <begin position="168"/>
        <end position="179"/>
    </location>
</feature>
<feature type="region of interest" description="Disordered" evidence="1">
    <location>
        <begin position="107"/>
        <end position="179"/>
    </location>
</feature>
<keyword evidence="3" id="KW-1185">Reference proteome</keyword>
<reference evidence="2" key="1">
    <citation type="submission" date="2022-10" db="EMBL/GenBank/DDBJ databases">
        <title>The complete genomes of actinobacterial strains from the NBC collection.</title>
        <authorList>
            <person name="Joergensen T.S."/>
            <person name="Alvarez Arevalo M."/>
            <person name="Sterndorff E.B."/>
            <person name="Faurdal D."/>
            <person name="Vuksanovic O."/>
            <person name="Mourched A.-S."/>
            <person name="Charusanti P."/>
            <person name="Shaw S."/>
            <person name="Blin K."/>
            <person name="Weber T."/>
        </authorList>
    </citation>
    <scope>NUCLEOTIDE SEQUENCE</scope>
    <source>
        <strain evidence="2">NBC_00248</strain>
    </source>
</reference>
<gene>
    <name evidence="2" type="ORF">OG517_05675</name>
</gene>
<dbReference type="RefSeq" id="WP_328960481.1">
    <property type="nucleotide sequence ID" value="NZ_CP108090.1"/>
</dbReference>
<name>A0ABZ1T8H3_STRVG</name>
<sequence length="179" mass="19426">MIGGDIHVYVDGLPVYVLENWRPAPDPDPEWLRELPRRMLSARHEIVPFTGRAEELADLDAWRSSRRRLAVRWLQGPGGQGKSRLAAASAREAVADGWKVIRAGHGVRHGRADLSPGQVRPRARQSARSATSGPSRPVTSTPPASSPAPSRGCPSCSSTSPSGPPVLEAREPTFDRCDR</sequence>
<evidence type="ECO:0000313" key="2">
    <source>
        <dbReference type="EMBL" id="WUQ10956.1"/>
    </source>
</evidence>
<accession>A0ABZ1T8H3</accession>
<feature type="compositionally biased region" description="Low complexity" evidence="1">
    <location>
        <begin position="134"/>
        <end position="161"/>
    </location>
</feature>
<proteinExistence type="predicted"/>
<dbReference type="EMBL" id="CP108090">
    <property type="protein sequence ID" value="WUQ10956.1"/>
    <property type="molecule type" value="Genomic_DNA"/>
</dbReference>
<protein>
    <recommendedName>
        <fullName evidence="4">ATP-binding protein</fullName>
    </recommendedName>
</protein>
<dbReference type="Proteomes" id="UP001432039">
    <property type="component" value="Chromosome"/>
</dbReference>
<evidence type="ECO:0000313" key="3">
    <source>
        <dbReference type="Proteomes" id="UP001432039"/>
    </source>
</evidence>
<evidence type="ECO:0008006" key="4">
    <source>
        <dbReference type="Google" id="ProtNLM"/>
    </source>
</evidence>
<organism evidence="2 3">
    <name type="scientific">Streptomyces virginiae</name>
    <name type="common">Streptomyces cinnamonensis</name>
    <dbReference type="NCBI Taxonomy" id="1961"/>
    <lineage>
        <taxon>Bacteria</taxon>
        <taxon>Bacillati</taxon>
        <taxon>Actinomycetota</taxon>
        <taxon>Actinomycetes</taxon>
        <taxon>Kitasatosporales</taxon>
        <taxon>Streptomycetaceae</taxon>
        <taxon>Streptomyces</taxon>
    </lineage>
</organism>